<evidence type="ECO:0000256" key="6">
    <source>
        <dbReference type="SAM" id="SignalP"/>
    </source>
</evidence>
<evidence type="ECO:0000256" key="3">
    <source>
        <dbReference type="ARBA" id="ARBA00022729"/>
    </source>
</evidence>
<dbReference type="Pfam" id="PF06629">
    <property type="entry name" value="MipA"/>
    <property type="match status" value="1"/>
</dbReference>
<evidence type="ECO:0000256" key="5">
    <source>
        <dbReference type="ARBA" id="ARBA00023237"/>
    </source>
</evidence>
<comment type="similarity">
    <text evidence="2">Belongs to the MipA/OmpV family.</text>
</comment>
<evidence type="ECO:0000256" key="1">
    <source>
        <dbReference type="ARBA" id="ARBA00004442"/>
    </source>
</evidence>
<sequence length="280" mass="29962">MKTPRAALVLLPCLLLWAGQAGAVRLESTEGAEPGDPGAGDYLLGSMLSTSGNHVGEPGRGASLRPLWSVQWRNWRITTTRASALWRLGRDGIDPGVSTVLVDQSRFRLSASLQIDGGRRSGDDAYLAGLPEVQRTLRGRVTARYALSDHWSVALAASHDLRNRDRAGTLTPSIKYRHPTESGTLWEASLSAVAGNDEHLQTFYGITPAAAMAAGRAPYEPSGGLHQWRLGLDVSHPLSARWVVFGGVGLSSLVGDARRSPLVSRASTWGANLGVAYRCC</sequence>
<evidence type="ECO:0000313" key="8">
    <source>
        <dbReference type="Proteomes" id="UP001596501"/>
    </source>
</evidence>
<evidence type="ECO:0000256" key="2">
    <source>
        <dbReference type="ARBA" id="ARBA00005722"/>
    </source>
</evidence>
<gene>
    <name evidence="7" type="ORF">ACFQPB_21510</name>
</gene>
<dbReference type="RefSeq" id="WP_382227861.1">
    <property type="nucleotide sequence ID" value="NZ_JBHTCA010000032.1"/>
</dbReference>
<protein>
    <submittedName>
        <fullName evidence="7">MipA/OmpV family protein</fullName>
    </submittedName>
</protein>
<accession>A0ABW2QSW2</accession>
<keyword evidence="8" id="KW-1185">Reference proteome</keyword>
<evidence type="ECO:0000313" key="7">
    <source>
        <dbReference type="EMBL" id="MFC7411442.1"/>
    </source>
</evidence>
<reference evidence="8" key="1">
    <citation type="journal article" date="2019" name="Int. J. Syst. Evol. Microbiol.">
        <title>The Global Catalogue of Microorganisms (GCM) 10K type strain sequencing project: providing services to taxonomists for standard genome sequencing and annotation.</title>
        <authorList>
            <consortium name="The Broad Institute Genomics Platform"/>
            <consortium name="The Broad Institute Genome Sequencing Center for Infectious Disease"/>
            <person name="Wu L."/>
            <person name="Ma J."/>
        </authorList>
    </citation>
    <scope>NUCLEOTIDE SEQUENCE [LARGE SCALE GENOMIC DNA]</scope>
    <source>
        <strain evidence="8">CGMCC 1.12371</strain>
    </source>
</reference>
<proteinExistence type="inferred from homology"/>
<keyword evidence="5" id="KW-0998">Cell outer membrane</keyword>
<dbReference type="PANTHER" id="PTHR38776:SF1">
    <property type="entry name" value="MLTA-INTERACTING PROTEIN-RELATED"/>
    <property type="match status" value="1"/>
</dbReference>
<dbReference type="EMBL" id="JBHTCA010000032">
    <property type="protein sequence ID" value="MFC7411442.1"/>
    <property type="molecule type" value="Genomic_DNA"/>
</dbReference>
<evidence type="ECO:0000256" key="4">
    <source>
        <dbReference type="ARBA" id="ARBA00023136"/>
    </source>
</evidence>
<name>A0ABW2QSW2_9BURK</name>
<keyword evidence="4" id="KW-0472">Membrane</keyword>
<dbReference type="InterPro" id="IPR010583">
    <property type="entry name" value="MipA"/>
</dbReference>
<comment type="caution">
    <text evidence="7">The sequence shown here is derived from an EMBL/GenBank/DDBJ whole genome shotgun (WGS) entry which is preliminary data.</text>
</comment>
<comment type="subcellular location">
    <subcellularLocation>
        <location evidence="1">Cell outer membrane</location>
    </subcellularLocation>
</comment>
<dbReference type="PANTHER" id="PTHR38776">
    <property type="entry name" value="MLTA-INTERACTING PROTEIN-RELATED"/>
    <property type="match status" value="1"/>
</dbReference>
<dbReference type="Proteomes" id="UP001596501">
    <property type="component" value="Unassembled WGS sequence"/>
</dbReference>
<keyword evidence="3 6" id="KW-0732">Signal</keyword>
<feature type="chain" id="PRO_5046872435" evidence="6">
    <location>
        <begin position="24"/>
        <end position="280"/>
    </location>
</feature>
<organism evidence="7 8">
    <name type="scientific">Hydrogenophaga atypica</name>
    <dbReference type="NCBI Taxonomy" id="249409"/>
    <lineage>
        <taxon>Bacteria</taxon>
        <taxon>Pseudomonadati</taxon>
        <taxon>Pseudomonadota</taxon>
        <taxon>Betaproteobacteria</taxon>
        <taxon>Burkholderiales</taxon>
        <taxon>Comamonadaceae</taxon>
        <taxon>Hydrogenophaga</taxon>
    </lineage>
</organism>
<feature type="signal peptide" evidence="6">
    <location>
        <begin position="1"/>
        <end position="23"/>
    </location>
</feature>